<dbReference type="Pfam" id="PF01370">
    <property type="entry name" value="Epimerase"/>
    <property type="match status" value="1"/>
</dbReference>
<dbReference type="Gene3D" id="3.40.50.720">
    <property type="entry name" value="NAD(P)-binding Rossmann-like Domain"/>
    <property type="match status" value="1"/>
</dbReference>
<protein>
    <submittedName>
        <fullName evidence="2">SDR family oxidoreductase</fullName>
    </submittedName>
</protein>
<dbReference type="CDD" id="cd05262">
    <property type="entry name" value="SDR_a7"/>
    <property type="match status" value="1"/>
</dbReference>
<dbReference type="RefSeq" id="WP_191170102.1">
    <property type="nucleotide sequence ID" value="NZ_JACXZS010000001.1"/>
</dbReference>
<organism evidence="2 3">
    <name type="scientific">Microbacterium helvum</name>
    <dbReference type="NCBI Taxonomy" id="2773713"/>
    <lineage>
        <taxon>Bacteria</taxon>
        <taxon>Bacillati</taxon>
        <taxon>Actinomycetota</taxon>
        <taxon>Actinomycetes</taxon>
        <taxon>Micrococcales</taxon>
        <taxon>Microbacteriaceae</taxon>
        <taxon>Microbacterium</taxon>
    </lineage>
</organism>
<dbReference type="SUPFAM" id="SSF51735">
    <property type="entry name" value="NAD(P)-binding Rossmann-fold domains"/>
    <property type="match status" value="1"/>
</dbReference>
<dbReference type="Proteomes" id="UP000598426">
    <property type="component" value="Unassembled WGS sequence"/>
</dbReference>
<dbReference type="EMBL" id="JACXZS010000001">
    <property type="protein sequence ID" value="MBD3940486.1"/>
    <property type="molecule type" value="Genomic_DNA"/>
</dbReference>
<gene>
    <name evidence="2" type="ORF">IF188_02075</name>
</gene>
<reference evidence="2 3" key="1">
    <citation type="submission" date="2020-09" db="EMBL/GenBank/DDBJ databases">
        <title>Isolation and identification of active actinomycetes.</title>
        <authorList>
            <person name="Li X."/>
        </authorList>
    </citation>
    <scope>NUCLEOTIDE SEQUENCE [LARGE SCALE GENOMIC DNA]</scope>
    <source>
        <strain evidence="2 3">NEAU-LLC</strain>
    </source>
</reference>
<feature type="domain" description="NAD-dependent epimerase/dehydratase" evidence="1">
    <location>
        <begin position="4"/>
        <end position="74"/>
    </location>
</feature>
<dbReference type="PANTHER" id="PTHR48079:SF6">
    <property type="entry name" value="NAD(P)-BINDING DOMAIN-CONTAINING PROTEIN-RELATED"/>
    <property type="match status" value="1"/>
</dbReference>
<dbReference type="InterPro" id="IPR001509">
    <property type="entry name" value="Epimerase_deHydtase"/>
</dbReference>
<proteinExistence type="predicted"/>
<dbReference type="InterPro" id="IPR051783">
    <property type="entry name" value="NAD(P)-dependent_oxidoreduct"/>
</dbReference>
<name>A0ABR8NIG6_9MICO</name>
<sequence>MRYFVTGASGWIGSAVTRELLSTGHSVSGLARSDASAAAIAALGADVVRGSLTDLDVLRDAAAATDAVVHLAFIHDFSDFLTSVRVDREAIETFASALEGSGKSLAIASGVAGLTEGRPATEDDRVVGPNPRGDNATYVLTLAERGIKPLILRFAPSVHGTAGDHGFVRTIAEIARARGVSGYVGDGTTRWAAVHRDDAAPIVRLALESPDRGSVVHAVAQEGVRARDIAEALGARLGLPTVSIAPEDAVDHFGWVGPFFGADLTATSTITRERWGWQPTHPTLLADIAEGGYDVPERLSA</sequence>
<accession>A0ABR8NIG6</accession>
<keyword evidence="3" id="KW-1185">Reference proteome</keyword>
<evidence type="ECO:0000313" key="3">
    <source>
        <dbReference type="Proteomes" id="UP000598426"/>
    </source>
</evidence>
<dbReference type="InterPro" id="IPR036291">
    <property type="entry name" value="NAD(P)-bd_dom_sf"/>
</dbReference>
<dbReference type="PANTHER" id="PTHR48079">
    <property type="entry name" value="PROTEIN YEEZ"/>
    <property type="match status" value="1"/>
</dbReference>
<evidence type="ECO:0000259" key="1">
    <source>
        <dbReference type="Pfam" id="PF01370"/>
    </source>
</evidence>
<comment type="caution">
    <text evidence="2">The sequence shown here is derived from an EMBL/GenBank/DDBJ whole genome shotgun (WGS) entry which is preliminary data.</text>
</comment>
<evidence type="ECO:0000313" key="2">
    <source>
        <dbReference type="EMBL" id="MBD3940486.1"/>
    </source>
</evidence>